<dbReference type="HOGENOM" id="CLU_087843_2_1_0"/>
<dbReference type="InterPro" id="IPR011605">
    <property type="entry name" value="NusB_fam"/>
</dbReference>
<dbReference type="OrthoDB" id="9811381at2"/>
<evidence type="ECO:0000313" key="9">
    <source>
        <dbReference type="EMBL" id="AGA30843.1"/>
    </source>
</evidence>
<protein>
    <recommendedName>
        <fullName evidence="6">Transcription antitermination protein NusB</fullName>
    </recommendedName>
    <alternativeName>
        <fullName evidence="6">Antitermination factor NusB</fullName>
    </alternativeName>
</protein>
<name>L0DPS2_SINAD</name>
<dbReference type="InterPro" id="IPR035926">
    <property type="entry name" value="NusB-like_sf"/>
</dbReference>
<comment type="function">
    <text evidence="6">Involved in transcription antitermination. Required for transcription of ribosomal RNA (rRNA) genes. Binds specifically to the boxA antiterminator sequence of the ribosomal RNA (rrn) operons.</text>
</comment>
<dbReference type="SUPFAM" id="SSF48013">
    <property type="entry name" value="NusB-like"/>
    <property type="match status" value="1"/>
</dbReference>
<keyword evidence="4 6" id="KW-0805">Transcription regulation</keyword>
<feature type="compositionally biased region" description="Basic and acidic residues" evidence="7">
    <location>
        <begin position="197"/>
        <end position="211"/>
    </location>
</feature>
<evidence type="ECO:0000256" key="2">
    <source>
        <dbReference type="ARBA" id="ARBA00022814"/>
    </source>
</evidence>
<dbReference type="Gene3D" id="1.10.940.10">
    <property type="entry name" value="NusB-like"/>
    <property type="match status" value="1"/>
</dbReference>
<evidence type="ECO:0000313" key="10">
    <source>
        <dbReference type="Proteomes" id="UP000010798"/>
    </source>
</evidence>
<feature type="region of interest" description="Disordered" evidence="7">
    <location>
        <begin position="143"/>
        <end position="211"/>
    </location>
</feature>
<dbReference type="GO" id="GO:0005829">
    <property type="term" value="C:cytosol"/>
    <property type="evidence" value="ECO:0007669"/>
    <property type="project" value="TreeGrafter"/>
</dbReference>
<dbReference type="PANTHER" id="PTHR11078:SF3">
    <property type="entry name" value="ANTITERMINATION NUSB DOMAIN-CONTAINING PROTEIN"/>
    <property type="match status" value="1"/>
</dbReference>
<dbReference type="HAMAP" id="MF_00073">
    <property type="entry name" value="NusB"/>
    <property type="match status" value="1"/>
</dbReference>
<reference evidence="9 10" key="1">
    <citation type="submission" date="2012-02" db="EMBL/GenBank/DDBJ databases">
        <title>Complete sequence of chromosome of Singulisphaera acidiphila DSM 18658.</title>
        <authorList>
            <consortium name="US DOE Joint Genome Institute (JGI-PGF)"/>
            <person name="Lucas S."/>
            <person name="Copeland A."/>
            <person name="Lapidus A."/>
            <person name="Glavina del Rio T."/>
            <person name="Dalin E."/>
            <person name="Tice H."/>
            <person name="Bruce D."/>
            <person name="Goodwin L."/>
            <person name="Pitluck S."/>
            <person name="Peters L."/>
            <person name="Ovchinnikova G."/>
            <person name="Chertkov O."/>
            <person name="Kyrpides N."/>
            <person name="Mavromatis K."/>
            <person name="Ivanova N."/>
            <person name="Brettin T."/>
            <person name="Detter J.C."/>
            <person name="Han C."/>
            <person name="Larimer F."/>
            <person name="Land M."/>
            <person name="Hauser L."/>
            <person name="Markowitz V."/>
            <person name="Cheng J.-F."/>
            <person name="Hugenholtz P."/>
            <person name="Woyke T."/>
            <person name="Wu D."/>
            <person name="Tindall B."/>
            <person name="Pomrenke H."/>
            <person name="Brambilla E."/>
            <person name="Klenk H.-P."/>
            <person name="Eisen J.A."/>
        </authorList>
    </citation>
    <scope>NUCLEOTIDE SEQUENCE [LARGE SCALE GENOMIC DNA]</scope>
    <source>
        <strain evidence="10">ATCC BAA-1392 / DSM 18658 / VKM B-2454 / MOB10</strain>
    </source>
</reference>
<keyword evidence="10" id="KW-1185">Reference proteome</keyword>
<keyword evidence="2 6" id="KW-0889">Transcription antitermination</keyword>
<evidence type="ECO:0000256" key="5">
    <source>
        <dbReference type="ARBA" id="ARBA00023163"/>
    </source>
</evidence>
<comment type="similarity">
    <text evidence="1 6">Belongs to the NusB family.</text>
</comment>
<dbReference type="STRING" id="886293.Sinac_6776"/>
<dbReference type="GO" id="GO:0031564">
    <property type="term" value="P:transcription antitermination"/>
    <property type="evidence" value="ECO:0007669"/>
    <property type="project" value="UniProtKB-KW"/>
</dbReference>
<sequence length="211" mass="23061">MTRRTRGREIALQVLYQTEQNPGLAPQEIRRFVDRRLRGDKKLCEFAEALIAGVQANQPRIDELISAVAENWRLDRMAAIDRNILRLGAFELLYCADVPTKVAINESLELAKRYSTAQSSRFVNGILDRLQAAELASRTAPVIEAEPVPAPQETPLGEVDSAQAEPQVSPEPSLAVPAATVETSDSPAAIAPTELAAPRDEPLADSKPIEE</sequence>
<dbReference type="eggNOG" id="COG0781">
    <property type="taxonomic scope" value="Bacteria"/>
</dbReference>
<proteinExistence type="inferred from homology"/>
<feature type="domain" description="NusB/RsmB/TIM44" evidence="8">
    <location>
        <begin position="7"/>
        <end position="131"/>
    </location>
</feature>
<evidence type="ECO:0000256" key="4">
    <source>
        <dbReference type="ARBA" id="ARBA00023015"/>
    </source>
</evidence>
<evidence type="ECO:0000256" key="3">
    <source>
        <dbReference type="ARBA" id="ARBA00022884"/>
    </source>
</evidence>
<evidence type="ECO:0000256" key="7">
    <source>
        <dbReference type="SAM" id="MobiDB-lite"/>
    </source>
</evidence>
<accession>L0DPS2</accession>
<organism evidence="9 10">
    <name type="scientific">Singulisphaera acidiphila (strain ATCC BAA-1392 / DSM 18658 / VKM B-2454 / MOB10)</name>
    <dbReference type="NCBI Taxonomy" id="886293"/>
    <lineage>
        <taxon>Bacteria</taxon>
        <taxon>Pseudomonadati</taxon>
        <taxon>Planctomycetota</taxon>
        <taxon>Planctomycetia</taxon>
        <taxon>Isosphaerales</taxon>
        <taxon>Isosphaeraceae</taxon>
        <taxon>Singulisphaera</taxon>
    </lineage>
</organism>
<dbReference type="PANTHER" id="PTHR11078">
    <property type="entry name" value="N UTILIZATION SUBSTANCE PROTEIN B-RELATED"/>
    <property type="match status" value="1"/>
</dbReference>
<keyword evidence="3 6" id="KW-0694">RNA-binding</keyword>
<dbReference type="GO" id="GO:0003723">
    <property type="term" value="F:RNA binding"/>
    <property type="evidence" value="ECO:0007669"/>
    <property type="project" value="UniProtKB-UniRule"/>
</dbReference>
<dbReference type="Pfam" id="PF01029">
    <property type="entry name" value="NusB"/>
    <property type="match status" value="1"/>
</dbReference>
<dbReference type="GO" id="GO:0006353">
    <property type="term" value="P:DNA-templated transcription termination"/>
    <property type="evidence" value="ECO:0007669"/>
    <property type="project" value="UniProtKB-UniRule"/>
</dbReference>
<dbReference type="AlphaFoldDB" id="L0DPS2"/>
<dbReference type="RefSeq" id="WP_015249919.1">
    <property type="nucleotide sequence ID" value="NC_019892.1"/>
</dbReference>
<dbReference type="CDD" id="cd00619">
    <property type="entry name" value="Terminator_NusB"/>
    <property type="match status" value="1"/>
</dbReference>
<dbReference type="KEGG" id="saci:Sinac_6776"/>
<dbReference type="NCBIfam" id="TIGR01951">
    <property type="entry name" value="nusB"/>
    <property type="match status" value="1"/>
</dbReference>
<evidence type="ECO:0000259" key="8">
    <source>
        <dbReference type="Pfam" id="PF01029"/>
    </source>
</evidence>
<evidence type="ECO:0000256" key="1">
    <source>
        <dbReference type="ARBA" id="ARBA00005952"/>
    </source>
</evidence>
<dbReference type="Proteomes" id="UP000010798">
    <property type="component" value="Chromosome"/>
</dbReference>
<dbReference type="EMBL" id="CP003364">
    <property type="protein sequence ID" value="AGA30843.1"/>
    <property type="molecule type" value="Genomic_DNA"/>
</dbReference>
<dbReference type="InterPro" id="IPR006027">
    <property type="entry name" value="NusB_RsmB_TIM44"/>
</dbReference>
<gene>
    <name evidence="6" type="primary">nusB</name>
    <name evidence="9" type="ordered locus">Sinac_6776</name>
</gene>
<keyword evidence="5 6" id="KW-0804">Transcription</keyword>
<evidence type="ECO:0000256" key="6">
    <source>
        <dbReference type="HAMAP-Rule" id="MF_00073"/>
    </source>
</evidence>